<evidence type="ECO:0000256" key="10">
    <source>
        <dbReference type="SAM" id="Phobius"/>
    </source>
</evidence>
<dbReference type="InterPro" id="IPR000203">
    <property type="entry name" value="GPS"/>
</dbReference>
<dbReference type="SMART" id="SM00308">
    <property type="entry name" value="LH2"/>
    <property type="match status" value="1"/>
</dbReference>
<dbReference type="SMART" id="SM00303">
    <property type="entry name" value="GPS"/>
    <property type="match status" value="1"/>
</dbReference>
<dbReference type="PANTHER" id="PTHR46730">
    <property type="entry name" value="POLYCYSTIN-1"/>
    <property type="match status" value="1"/>
</dbReference>
<dbReference type="EMBL" id="VSRR010000079">
    <property type="protein sequence ID" value="MPC09664.1"/>
    <property type="molecule type" value="Genomic_DNA"/>
</dbReference>
<dbReference type="GO" id="GO:0005261">
    <property type="term" value="F:monoatomic cation channel activity"/>
    <property type="evidence" value="ECO:0007669"/>
    <property type="project" value="TreeGrafter"/>
</dbReference>
<evidence type="ECO:0000313" key="14">
    <source>
        <dbReference type="EMBL" id="MPC09664.1"/>
    </source>
</evidence>
<feature type="region of interest" description="Disordered" evidence="9">
    <location>
        <begin position="1708"/>
        <end position="1731"/>
    </location>
</feature>
<dbReference type="GO" id="GO:0006816">
    <property type="term" value="P:calcium ion transport"/>
    <property type="evidence" value="ECO:0007669"/>
    <property type="project" value="TreeGrafter"/>
</dbReference>
<comment type="caution">
    <text evidence="8">Lacks conserved residue(s) required for the propagation of feature annotation.</text>
</comment>
<dbReference type="InterPro" id="IPR046338">
    <property type="entry name" value="GAIN_dom_sf"/>
</dbReference>
<evidence type="ECO:0000256" key="9">
    <source>
        <dbReference type="SAM" id="MobiDB-lite"/>
    </source>
</evidence>
<proteinExistence type="inferred from homology"/>
<gene>
    <name evidence="14" type="primary">Pkd1l2_0</name>
    <name evidence="14" type="ORF">E2C01_002280</name>
</gene>
<dbReference type="InterPro" id="IPR022409">
    <property type="entry name" value="PKD/Chitinase_dom"/>
</dbReference>
<dbReference type="GO" id="GO:0005886">
    <property type="term" value="C:plasma membrane"/>
    <property type="evidence" value="ECO:0007669"/>
    <property type="project" value="TreeGrafter"/>
</dbReference>
<feature type="compositionally biased region" description="Polar residues" evidence="9">
    <location>
        <begin position="2349"/>
        <end position="2358"/>
    </location>
</feature>
<dbReference type="InterPro" id="IPR001024">
    <property type="entry name" value="PLAT/LH2_dom"/>
</dbReference>
<evidence type="ECO:0000256" key="5">
    <source>
        <dbReference type="ARBA" id="ARBA00022989"/>
    </source>
</evidence>
<evidence type="ECO:0000256" key="3">
    <source>
        <dbReference type="ARBA" id="ARBA00022692"/>
    </source>
</evidence>
<evidence type="ECO:0000259" key="12">
    <source>
        <dbReference type="PROSITE" id="PS50095"/>
    </source>
</evidence>
<evidence type="ECO:0000256" key="4">
    <source>
        <dbReference type="ARBA" id="ARBA00022737"/>
    </source>
</evidence>
<comment type="caution">
    <text evidence="14">The sequence shown here is derived from an EMBL/GenBank/DDBJ whole genome shotgun (WGS) entry which is preliminary data.</text>
</comment>
<evidence type="ECO:0000256" key="1">
    <source>
        <dbReference type="ARBA" id="ARBA00004141"/>
    </source>
</evidence>
<feature type="domain" description="PKD" evidence="11">
    <location>
        <begin position="233"/>
        <end position="282"/>
    </location>
</feature>
<dbReference type="OrthoDB" id="444119at2759"/>
<feature type="compositionally biased region" description="Basic and acidic residues" evidence="9">
    <location>
        <begin position="2335"/>
        <end position="2344"/>
    </location>
</feature>
<dbReference type="InterPro" id="IPR057244">
    <property type="entry name" value="GAIN_B"/>
</dbReference>
<dbReference type="SMART" id="SM00089">
    <property type="entry name" value="PKD"/>
    <property type="match status" value="5"/>
</dbReference>
<dbReference type="PROSITE" id="PS50095">
    <property type="entry name" value="PLAT"/>
    <property type="match status" value="1"/>
</dbReference>
<reference evidence="14 15" key="1">
    <citation type="submission" date="2019-05" db="EMBL/GenBank/DDBJ databases">
        <title>Another draft genome of Portunus trituberculatus and its Hox gene families provides insights of decapod evolution.</title>
        <authorList>
            <person name="Jeong J.-H."/>
            <person name="Song I."/>
            <person name="Kim S."/>
            <person name="Choi T."/>
            <person name="Kim D."/>
            <person name="Ryu S."/>
            <person name="Kim W."/>
        </authorList>
    </citation>
    <scope>NUCLEOTIDE SEQUENCE [LARGE SCALE GENOMIC DNA]</scope>
    <source>
        <tissue evidence="14">Muscle</tissue>
    </source>
</reference>
<dbReference type="CDD" id="cd00146">
    <property type="entry name" value="PKD"/>
    <property type="match status" value="1"/>
</dbReference>
<dbReference type="FunFam" id="2.60.60.20:FF:000022">
    <property type="entry name" value="Uncharacterized protein"/>
    <property type="match status" value="1"/>
</dbReference>
<protein>
    <submittedName>
        <fullName evidence="14">Polycystic kidney disease protein 1-like 2</fullName>
    </submittedName>
</protein>
<dbReference type="InterPro" id="IPR000601">
    <property type="entry name" value="PKD_dom"/>
</dbReference>
<dbReference type="InterPro" id="IPR036392">
    <property type="entry name" value="PLAT/LH2_dom_sf"/>
</dbReference>
<keyword evidence="4" id="KW-0677">Repeat</keyword>
<dbReference type="SUPFAM" id="SSF49723">
    <property type="entry name" value="Lipase/lipooxygenase domain (PLAT/LH2 domain)"/>
    <property type="match status" value="1"/>
</dbReference>
<dbReference type="Proteomes" id="UP000324222">
    <property type="component" value="Unassembled WGS sequence"/>
</dbReference>
<feature type="domain" description="PLAT" evidence="12">
    <location>
        <begin position="2223"/>
        <end position="2342"/>
    </location>
</feature>
<evidence type="ECO:0000259" key="11">
    <source>
        <dbReference type="PROSITE" id="PS50093"/>
    </source>
</evidence>
<dbReference type="PROSITE" id="PS50093">
    <property type="entry name" value="PKD"/>
    <property type="match status" value="1"/>
</dbReference>
<dbReference type="Pfam" id="PF02010">
    <property type="entry name" value="REJ"/>
    <property type="match status" value="1"/>
</dbReference>
<dbReference type="SUPFAM" id="SSF49299">
    <property type="entry name" value="PKD domain"/>
    <property type="match status" value="1"/>
</dbReference>
<dbReference type="Pfam" id="PF01825">
    <property type="entry name" value="GPS"/>
    <property type="match status" value="1"/>
</dbReference>
<evidence type="ECO:0000256" key="8">
    <source>
        <dbReference type="PROSITE-ProRule" id="PRU00152"/>
    </source>
</evidence>
<comment type="subcellular location">
    <subcellularLocation>
        <location evidence="1">Membrane</location>
        <topology evidence="1">Multi-pass membrane protein</topology>
    </subcellularLocation>
</comment>
<feature type="region of interest" description="Disordered" evidence="9">
    <location>
        <begin position="2333"/>
        <end position="2358"/>
    </location>
</feature>
<dbReference type="InterPro" id="IPR013783">
    <property type="entry name" value="Ig-like_fold"/>
</dbReference>
<accession>A0A5B7CLV1</accession>
<dbReference type="Gene3D" id="2.60.220.50">
    <property type="match status" value="1"/>
</dbReference>
<dbReference type="PANTHER" id="PTHR46730:SF1">
    <property type="entry name" value="PLAT DOMAIN-CONTAINING PROTEIN"/>
    <property type="match status" value="1"/>
</dbReference>
<sequence length="2358" mass="258624">MKKTTEMPVPEQIQELVKKKTPVFGMTVHRMNKTGRHEVSLTLKWGEGTHTVLKDEVWVYIPLTAQHASLSLPNTTLTPPGHSQEEERTLNTSHIHTGDVGLALSLTSDGELPTLITGTITWGQGQGSKEVDFSQQTAPGSSGNVTRTFLHSYLEAGVFQVEVVIGNAISSITSIEQVKVMEKLVLTDIIIQYLREEDRPPQNTSSSSTSSSSYKTDAPINFTAVVLMGKTDAFQWIVNEEPVPEEGPSVVLPFARAGEYNITVTISGEAGTSLPVSRSIQVARPLTLDSVDLTLPDLVVWPPGHLEVVVYLSGPEELPTLVQGDMEWGDDLPATKLDLHSLTLPQAAGVVVHNVSHHYNWHGTFHLALNLYNPVSRINLTREVRVVERLTLDYIMVEYLWQDDAPPWPSTMFKARVPLNLTAVVKTGKAASFNLFVDDKELTDNLPSIFHTFHSAGEYLANMTASGEAGVSPIQTASVVVIQPLSPHHLQLTLPDFIVVPPGNLTVQMVLSSKEAEELPSYVTYTVLWGDGSNTSLDNLMQDTQIGASGPVIRSLTHIYDESGDFILTWKAHNPVSEAEITQTVQVIDHLTVGNILVDYLEESDRPQWDSPTFRSGVPLNITAIVLSGDVTSYTFYIEGQTITSKTHYISHTFFVAGEIMINMTTEGEAGVSPPASVIITLEHPVQPHHLELTLNNLPVLPPGDADVTLTVAYMEHLPTNLLGVFSWGDGRETPLDLTNSTTPESKGPVVVSLMHNYTSAGEYTGHLSLLNSVSRANLSITLPVLDHLTLEELVVQYEGGREGEGGVFRAGSPLTLTTDMTTGHADQFTLTLNGEVFSSDTPSFTYTFPRAGLFLASVGAAGTAGISRPVTAWIEVLQPLREESATLEVPEKVLSPPGDANITITLSDSKELPTNVSGWVTWGDGEQAEEVGFLDITPPGAQGSVSHVLTHVYEEPGDYFVTWYIENKVSKLNLTKLVPVVQQLWLQGMQISVVGDDQTTKRPEGFFFVGDTIRLAPEKVYGEADSFTLSLIGQPDMVQESPSFIISFKRESDYKYALMGRGLGGTSNTLTGWVRVRNKQTPPHLQLSSPATRVGERFPLTIHTSSFLGACLSLDLGDGTLLGWKASAQCEGQEQTKVEWQAVPLSNSVKLKHTYTEPGTYNLVVRLFSAMEEVMTKAVVEVFGALPCSLLNVWVQKNGSVEAPVQMTRADKLWVRSFAEVNCSVLDLNMKIKWKVERVNDSVEEELPGIDFSKSVLFLPGRTLPYGLYRAIVAYNISMTNVKGRAVWAVLYGESVVEVGKSQLMVVIVKGGAPRIRRGTLNTLMLNPGTISYDPDYPERPLISYTWSCQLVGEELPDEGMISDPPKSREAYEGKTDQGGCWGEGPGWLTNAAPNFTLPVDLFRNPYKTYSLQVVANSSDGRQNSAKVEVEVVEGDPPTLVSGCSPAWFCRQIQGAQLVNPAKLILHSTCEVKPGEEKIGEDGCGHTPLLYSWQVSGVPPSGGEPVPLDISEVSAGLALQRIQINEAPIGGECHASIGEEEKPEGELVKRSQEVPLLAITALVQTVICNCTGWKDPEGFEVSKYAFFVLDDLGTKMILAFGSQSVGRVVLPYANLTLWAGVSDPMGAETLFHMANIKPLLPTRDAFDEYKARLNLMNNQGYRLKCPPLSSRNELTKALSVVDQTRVDMLLRAENSLMGISLPLHAYEDAAPGGEQDTGEEDEGEDVAADKNTKMLGSVDKFSTTSMDEVIQVNNILGSISYPLPDDKQGPAVDVLVALSGQADKEAPLSQQQDFVACTLATTVTLMKGVNKMAEKSNATKSKPPDAQVSSALRRVKRMAVNDSFYDEEIEEEVESYQPSPEDLEANEKVTKMLGVVGASQGALIQAAVVGEEPARIDAGENVNMAVELTSYETRQMTKWKGAVHGYGGGREQLSNNSATVQLSLVDADSNPIPVNNSLEDFIMYIPRSEEASVEPTLVEPQVSSRMALSLHNLHVPAPRVAVTVLVRPQNETEGEDWVLAWSSSMMNDSFEYADNLVYLNNLTYHSHTGFYELFLDSDIIGDITGTYTFGIGRYNRTLAVPQEHPCFEDPPPDTYLLSYHTNFSSPYYFSTFVSSCLFFDNERLTWSSDGCTVKAANTSITVCACNHLTSFGSGFFVTPNTIDFSYVFANAGFVDNLTIYLTLIITLGLYFIGLVYARIMDKKDMEKIGATPLTDNNPNDHYLYVLIVHTGQVPNSGTKSKVQFLMVGDWDETDVRTLNDEKRPLLKRGGTDHFVMATEKPLGPLQYLRIWHDNSGKGKEASWFFSYMVVRDVQNGEEFQFINNEWLAVEEGDGQDRGRHPEEYPAAQQVSRYSPKH</sequence>
<dbReference type="InterPro" id="IPR035986">
    <property type="entry name" value="PKD_dom_sf"/>
</dbReference>
<evidence type="ECO:0000259" key="13">
    <source>
        <dbReference type="PROSITE" id="PS50221"/>
    </source>
</evidence>
<feature type="compositionally biased region" description="Acidic residues" evidence="9">
    <location>
        <begin position="1717"/>
        <end position="1727"/>
    </location>
</feature>
<feature type="transmembrane region" description="Helical" evidence="10">
    <location>
        <begin position="2178"/>
        <end position="2198"/>
    </location>
</feature>
<feature type="compositionally biased region" description="Basic and acidic residues" evidence="9">
    <location>
        <begin position="1367"/>
        <end position="1377"/>
    </location>
</feature>
<evidence type="ECO:0000256" key="6">
    <source>
        <dbReference type="ARBA" id="ARBA00023136"/>
    </source>
</evidence>
<organism evidence="14 15">
    <name type="scientific">Portunus trituberculatus</name>
    <name type="common">Swimming crab</name>
    <name type="synonym">Neptunus trituberculatus</name>
    <dbReference type="NCBI Taxonomy" id="210409"/>
    <lineage>
        <taxon>Eukaryota</taxon>
        <taxon>Metazoa</taxon>
        <taxon>Ecdysozoa</taxon>
        <taxon>Arthropoda</taxon>
        <taxon>Crustacea</taxon>
        <taxon>Multicrustacea</taxon>
        <taxon>Malacostraca</taxon>
        <taxon>Eumalacostraca</taxon>
        <taxon>Eucarida</taxon>
        <taxon>Decapoda</taxon>
        <taxon>Pleocyemata</taxon>
        <taxon>Brachyura</taxon>
        <taxon>Eubrachyura</taxon>
        <taxon>Portunoidea</taxon>
        <taxon>Portunidae</taxon>
        <taxon>Portuninae</taxon>
        <taxon>Portunus</taxon>
    </lineage>
</organism>
<keyword evidence="3 10" id="KW-0812">Transmembrane</keyword>
<dbReference type="Gene3D" id="2.60.40.10">
    <property type="entry name" value="Immunoglobulins"/>
    <property type="match status" value="1"/>
</dbReference>
<evidence type="ECO:0000256" key="7">
    <source>
        <dbReference type="ARBA" id="ARBA00023157"/>
    </source>
</evidence>
<dbReference type="InterPro" id="IPR002859">
    <property type="entry name" value="PKD/REJ-like"/>
</dbReference>
<feature type="domain" description="GAIN-B" evidence="13">
    <location>
        <begin position="1992"/>
        <end position="2164"/>
    </location>
</feature>
<keyword evidence="5 10" id="KW-1133">Transmembrane helix</keyword>
<name>A0A5B7CLV1_PORTR</name>
<dbReference type="Gene3D" id="2.60.60.20">
    <property type="entry name" value="PLAT/LH2 domain"/>
    <property type="match status" value="1"/>
</dbReference>
<dbReference type="PROSITE" id="PS50221">
    <property type="entry name" value="GAIN_B"/>
    <property type="match status" value="1"/>
</dbReference>
<keyword evidence="15" id="KW-1185">Reference proteome</keyword>
<keyword evidence="7" id="KW-1015">Disulfide bond</keyword>
<dbReference type="Pfam" id="PF01477">
    <property type="entry name" value="PLAT"/>
    <property type="match status" value="1"/>
</dbReference>
<dbReference type="GO" id="GO:0005929">
    <property type="term" value="C:cilium"/>
    <property type="evidence" value="ECO:0007669"/>
    <property type="project" value="UniProtKB-ARBA"/>
</dbReference>
<feature type="region of interest" description="Disordered" evidence="9">
    <location>
        <begin position="1359"/>
        <end position="1378"/>
    </location>
</feature>
<evidence type="ECO:0000256" key="2">
    <source>
        <dbReference type="ARBA" id="ARBA00007200"/>
    </source>
</evidence>
<evidence type="ECO:0000313" key="15">
    <source>
        <dbReference type="Proteomes" id="UP000324222"/>
    </source>
</evidence>
<comment type="similarity">
    <text evidence="2">Belongs to the polycystin family.</text>
</comment>
<keyword evidence="6 10" id="KW-0472">Membrane</keyword>